<name>A0A2Y8ZSI3_9MICO</name>
<gene>
    <name evidence="1" type="ORF">SAMN04489750_1735</name>
</gene>
<proteinExistence type="predicted"/>
<reference evidence="2" key="1">
    <citation type="submission" date="2016-10" db="EMBL/GenBank/DDBJ databases">
        <authorList>
            <person name="Varghese N."/>
            <person name="Submissions S."/>
        </authorList>
    </citation>
    <scope>NUCLEOTIDE SEQUENCE [LARGE SCALE GENOMIC DNA]</scope>
    <source>
        <strain evidence="2">DSM 22951</strain>
    </source>
</reference>
<evidence type="ECO:0000313" key="2">
    <source>
        <dbReference type="Proteomes" id="UP000250028"/>
    </source>
</evidence>
<dbReference type="Proteomes" id="UP000250028">
    <property type="component" value="Unassembled WGS sequence"/>
</dbReference>
<sequence length="322" mass="33877">MAAGDLSGVADPAQQSSEINVDVVASSKQQLSVYATTIYVHHTSDGESLSFASEPDPASEASVGSAHRFAEATTQRSTAFTGSPTNQGLVLRLGVKAQGRTGSTPTTRSVQPFAQGSSLVANLGTKEVIVGDLSSTTGASGYSAYWTYEKSSTSTLGVAVSDDKYTGFSSSGHSVESSTVTMPFPSFHTPGIRYARTGMQYGKFLVFDDGGSGYVNTWYEVRAYKWIGGSSQDTQAATAFSHCRRYVGGGYGRPVEKTSSSATTWTNAVTIPEIGIKLSAETGFSGTAKADFALVNGRVLFLCGRNDYFASNDAYSVEIRGS</sequence>
<evidence type="ECO:0000313" key="1">
    <source>
        <dbReference type="EMBL" id="SSA34416.1"/>
    </source>
</evidence>
<keyword evidence="2" id="KW-1185">Reference proteome</keyword>
<protein>
    <submittedName>
        <fullName evidence="1">Uncharacterized protein</fullName>
    </submittedName>
</protein>
<accession>A0A2Y8ZSI3</accession>
<dbReference type="EMBL" id="UESZ01000001">
    <property type="protein sequence ID" value="SSA34416.1"/>
    <property type="molecule type" value="Genomic_DNA"/>
</dbReference>
<organism evidence="1 2">
    <name type="scientific">Branchiibius hedensis</name>
    <dbReference type="NCBI Taxonomy" id="672460"/>
    <lineage>
        <taxon>Bacteria</taxon>
        <taxon>Bacillati</taxon>
        <taxon>Actinomycetota</taxon>
        <taxon>Actinomycetes</taxon>
        <taxon>Micrococcales</taxon>
        <taxon>Dermacoccaceae</taxon>
        <taxon>Branchiibius</taxon>
    </lineage>
</organism>
<dbReference type="AlphaFoldDB" id="A0A2Y8ZSI3"/>